<feature type="domain" description="AB hydrolase-1" evidence="3">
    <location>
        <begin position="49"/>
        <end position="277"/>
    </location>
</feature>
<dbReference type="Gene3D" id="3.40.50.1820">
    <property type="entry name" value="alpha/beta hydrolase"/>
    <property type="match status" value="1"/>
</dbReference>
<proteinExistence type="inferred from homology"/>
<evidence type="ECO:0000256" key="1">
    <source>
        <dbReference type="ARBA" id="ARBA00022801"/>
    </source>
</evidence>
<evidence type="ECO:0000259" key="3">
    <source>
        <dbReference type="Pfam" id="PF12697"/>
    </source>
</evidence>
<protein>
    <recommendedName>
        <fullName evidence="3">AB hydrolase-1 domain-containing protein</fullName>
    </recommendedName>
</protein>
<gene>
    <name evidence="4" type="ORF">OPDIPICF_02810</name>
</gene>
<dbReference type="InterPro" id="IPR029058">
    <property type="entry name" value="AB_hydrolase_fold"/>
</dbReference>
<evidence type="ECO:0000256" key="2">
    <source>
        <dbReference type="ARBA" id="ARBA00038115"/>
    </source>
</evidence>
<dbReference type="PRINTS" id="PR00111">
    <property type="entry name" value="ABHYDROLASE"/>
</dbReference>
<accession>A0A5S9QX43</accession>
<dbReference type="AlphaFoldDB" id="A0A5S9QX43"/>
<dbReference type="Proteomes" id="UP000441399">
    <property type="component" value="Unassembled WGS sequence"/>
</dbReference>
<comment type="similarity">
    <text evidence="2">Belongs to the AB hydrolase superfamily. FUS2 hydrolase family.</text>
</comment>
<keyword evidence="1" id="KW-0378">Hydrolase</keyword>
<dbReference type="PANTHER" id="PTHR22946">
    <property type="entry name" value="DIENELACTONE HYDROLASE DOMAIN-CONTAINING PROTEIN-RELATED"/>
    <property type="match status" value="1"/>
</dbReference>
<dbReference type="PANTHER" id="PTHR22946:SF9">
    <property type="entry name" value="POLYKETIDE TRANSFERASE AF380"/>
    <property type="match status" value="1"/>
</dbReference>
<evidence type="ECO:0000313" key="4">
    <source>
        <dbReference type="EMBL" id="CAA0123555.1"/>
    </source>
</evidence>
<reference evidence="4 5" key="1">
    <citation type="submission" date="2019-11" db="EMBL/GenBank/DDBJ databases">
        <authorList>
            <person name="Holert J."/>
        </authorList>
    </citation>
    <scope>NUCLEOTIDE SEQUENCE [LARGE SCALE GENOMIC DNA]</scope>
    <source>
        <strain evidence="4">SB11_3</strain>
    </source>
</reference>
<sequence>MIQETHTFRSLGSGCEADLFLPKSEGQFPIVVMGQGLGSERQFGDKNLIAALVDAGIAVFAFDYRGFGGSEEILKQPRQMIDPDCQIEDWQSALKYVATLTKVDPARLVIWGSSFGGGHALTVAAAAWAKAYKIKAVVAQVPHCDSRSAFKHAGLKTALTGVGNGLKDLFGSRFGKTHTVPLVSADGDDTFAVLKHPGWYDGYMRIAADSTTWQNAIPAASLLKIGTYNPIDTVEQINCPVLIVYGKNDPGVLPSDVERAADMITHVERFCFDGDHFDVYDGGPLNAVAIEREVSFISRYLLEN</sequence>
<name>A0A5S9QX43_9GAMM</name>
<dbReference type="EMBL" id="CACSIO010000056">
    <property type="protein sequence ID" value="CAA0123555.1"/>
    <property type="molecule type" value="Genomic_DNA"/>
</dbReference>
<organism evidence="4 5">
    <name type="scientific">BD1-7 clade bacterium</name>
    <dbReference type="NCBI Taxonomy" id="2029982"/>
    <lineage>
        <taxon>Bacteria</taxon>
        <taxon>Pseudomonadati</taxon>
        <taxon>Pseudomonadota</taxon>
        <taxon>Gammaproteobacteria</taxon>
        <taxon>Cellvibrionales</taxon>
        <taxon>Spongiibacteraceae</taxon>
        <taxon>BD1-7 clade</taxon>
    </lineage>
</organism>
<dbReference type="InterPro" id="IPR000073">
    <property type="entry name" value="AB_hydrolase_1"/>
</dbReference>
<dbReference type="InterPro" id="IPR050261">
    <property type="entry name" value="FrsA_esterase"/>
</dbReference>
<evidence type="ECO:0000313" key="5">
    <source>
        <dbReference type="Proteomes" id="UP000441399"/>
    </source>
</evidence>
<dbReference type="OrthoDB" id="9805123at2"/>
<keyword evidence="5" id="KW-1185">Reference proteome</keyword>
<dbReference type="GO" id="GO:0052689">
    <property type="term" value="F:carboxylic ester hydrolase activity"/>
    <property type="evidence" value="ECO:0007669"/>
    <property type="project" value="UniProtKB-ARBA"/>
</dbReference>
<dbReference type="Pfam" id="PF12697">
    <property type="entry name" value="Abhydrolase_6"/>
    <property type="match status" value="1"/>
</dbReference>
<dbReference type="SUPFAM" id="SSF53474">
    <property type="entry name" value="alpha/beta-Hydrolases"/>
    <property type="match status" value="1"/>
</dbReference>